<sequence length="95" mass="10328">MERSLVTTTMEMLMCQPHVDTVSGYHNVATALQTATQHTLRTGMFMVCVVLPPSDAATGIYNNLLQSVCLDSNIGFMCTPVLRLISSSPCVLFCV</sequence>
<evidence type="ECO:0000313" key="2">
    <source>
        <dbReference type="Proteomes" id="UP000596309"/>
    </source>
</evidence>
<reference evidence="1 2" key="1">
    <citation type="submission" date="2020-03" db="EMBL/GenBank/DDBJ databases">
        <authorList>
            <person name="Kayansamruaj P."/>
        </authorList>
    </citation>
    <scope>NUCLEOTIDE SEQUENCE [LARGE SCALE GENOMIC DNA]</scope>
    <source>
        <strain evidence="1">KU1</strain>
    </source>
</reference>
<proteinExistence type="predicted"/>
<dbReference type="EMBL" id="MT128666">
    <property type="protein sequence ID" value="QQZ00568.1"/>
    <property type="molecule type" value="Genomic_DNA"/>
</dbReference>
<gene>
    <name evidence="1" type="ORF">IJGMMPBP_00115</name>
</gene>
<organismHost>
    <name type="scientific">Siniperca chuatsi</name>
    <name type="common">Mandarin fish</name>
    <dbReference type="NCBI Taxonomy" id="119488"/>
</organismHost>
<evidence type="ECO:0000313" key="1">
    <source>
        <dbReference type="EMBL" id="QQZ00568.1"/>
    </source>
</evidence>
<organism evidence="1 2">
    <name type="scientific">Infectious spleen and kidney necrosis virus</name>
    <name type="common">ISKNV</name>
    <dbReference type="NCBI Taxonomy" id="180170"/>
    <lineage>
        <taxon>Viruses</taxon>
        <taxon>Varidnaviria</taxon>
        <taxon>Bamfordvirae</taxon>
        <taxon>Nucleocytoviricota</taxon>
        <taxon>Megaviricetes</taxon>
        <taxon>Pimascovirales</taxon>
        <taxon>Pimascovirales incertae sedis</taxon>
        <taxon>Iridoviridae</taxon>
        <taxon>Alphairidovirinae</taxon>
        <taxon>Megalocytivirus</taxon>
        <taxon>Megalocytivirus pagrus1</taxon>
    </lineage>
</organism>
<name>A0A7U1BJF3_ISKNV</name>
<accession>A0A7U1BJF3</accession>
<organismHost>
    <name type="scientific">Synchiropus splendidus</name>
    <name type="common">Mandarinfish</name>
    <name type="synonym">Callionymus splendidus</name>
    <dbReference type="NCBI Taxonomy" id="270530"/>
</organismHost>
<dbReference type="Proteomes" id="UP000596309">
    <property type="component" value="Segment"/>
</dbReference>
<protein>
    <submittedName>
        <fullName evidence="1">Uncharacterized protein</fullName>
    </submittedName>
</protein>